<evidence type="ECO:0000256" key="1">
    <source>
        <dbReference type="SAM" id="MobiDB-lite"/>
    </source>
</evidence>
<dbReference type="PANTHER" id="PTHR31389:SF4">
    <property type="entry name" value="LD39211P"/>
    <property type="match status" value="1"/>
</dbReference>
<gene>
    <name evidence="3" type="ORF">HOLleu_21790</name>
</gene>
<evidence type="ECO:0000313" key="4">
    <source>
        <dbReference type="Proteomes" id="UP001152320"/>
    </source>
</evidence>
<keyword evidence="2" id="KW-1133">Transmembrane helix</keyword>
<proteinExistence type="predicted"/>
<name>A0A9Q1BYB5_HOLLE</name>
<dbReference type="OrthoDB" id="10053392at2759"/>
<dbReference type="InterPro" id="IPR012444">
    <property type="entry name" value="DUF1647"/>
</dbReference>
<dbReference type="AlphaFoldDB" id="A0A9Q1BYB5"/>
<evidence type="ECO:0000256" key="2">
    <source>
        <dbReference type="SAM" id="Phobius"/>
    </source>
</evidence>
<accession>A0A9Q1BYB5</accession>
<sequence>MRNTYFVSGIWRYVQDWQIRFPNMARWFKALQGMFALFIAFVTGYLLASKSVRTEPMNQQLNRHLDHPMINKSIPKPSNGTLGSSTTKPVTKKPLLNRASLNITLGPDRLNYLDVDERMSGIDELYNKLVIVTAISDNHFIESKGIIATAQEMMPSKKIIVYDLGMNSETKKHIKSYCNVEYRKFPFKKYPKHVSKLLVYAWKPMIINITLNEFGAIYWGDAGNRFRKSLKEALPYVQRNHGYMTAFHSFDPKAHPVVKHQYYFTHPGMFDYFGINRTQYYTEANASPHAAANRQLFINSTTVQTKIVQPLVQCALKFECISPGDAKYGPHRFDASALALIIYKNMKYEWTPEKNNGELMNAIVINSRDNGNMYKPLLCA</sequence>
<keyword evidence="2" id="KW-0472">Membrane</keyword>
<keyword evidence="2" id="KW-0812">Transmembrane</keyword>
<dbReference type="Proteomes" id="UP001152320">
    <property type="component" value="Chromosome 10"/>
</dbReference>
<feature type="compositionally biased region" description="Polar residues" evidence="1">
    <location>
        <begin position="76"/>
        <end position="89"/>
    </location>
</feature>
<organism evidence="3 4">
    <name type="scientific">Holothuria leucospilota</name>
    <name type="common">Black long sea cucumber</name>
    <name type="synonym">Mertensiothuria leucospilota</name>
    <dbReference type="NCBI Taxonomy" id="206669"/>
    <lineage>
        <taxon>Eukaryota</taxon>
        <taxon>Metazoa</taxon>
        <taxon>Echinodermata</taxon>
        <taxon>Eleutherozoa</taxon>
        <taxon>Echinozoa</taxon>
        <taxon>Holothuroidea</taxon>
        <taxon>Aspidochirotacea</taxon>
        <taxon>Aspidochirotida</taxon>
        <taxon>Holothuriidae</taxon>
        <taxon>Holothuria</taxon>
    </lineage>
</organism>
<comment type="caution">
    <text evidence="3">The sequence shown here is derived from an EMBL/GenBank/DDBJ whole genome shotgun (WGS) entry which is preliminary data.</text>
</comment>
<feature type="transmembrane region" description="Helical" evidence="2">
    <location>
        <begin position="30"/>
        <end position="48"/>
    </location>
</feature>
<dbReference type="EMBL" id="JAIZAY010000010">
    <property type="protein sequence ID" value="KAJ8034794.1"/>
    <property type="molecule type" value="Genomic_DNA"/>
</dbReference>
<dbReference type="PANTHER" id="PTHR31389">
    <property type="entry name" value="LD39211P"/>
    <property type="match status" value="1"/>
</dbReference>
<feature type="region of interest" description="Disordered" evidence="1">
    <location>
        <begin position="64"/>
        <end position="90"/>
    </location>
</feature>
<keyword evidence="4" id="KW-1185">Reference proteome</keyword>
<protein>
    <submittedName>
        <fullName evidence="3">Uncharacterized protein</fullName>
    </submittedName>
</protein>
<evidence type="ECO:0000313" key="3">
    <source>
        <dbReference type="EMBL" id="KAJ8034794.1"/>
    </source>
</evidence>
<dbReference type="Pfam" id="PF07801">
    <property type="entry name" value="DUF1647"/>
    <property type="match status" value="1"/>
</dbReference>
<reference evidence="3" key="1">
    <citation type="submission" date="2021-10" db="EMBL/GenBank/DDBJ databases">
        <title>Tropical sea cucumber genome reveals ecological adaptation and Cuvierian tubules defense mechanism.</title>
        <authorList>
            <person name="Chen T."/>
        </authorList>
    </citation>
    <scope>NUCLEOTIDE SEQUENCE</scope>
    <source>
        <strain evidence="3">Nanhai2018</strain>
        <tissue evidence="3">Muscle</tissue>
    </source>
</reference>